<keyword evidence="2" id="KW-1133">Transmembrane helix</keyword>
<dbReference type="EnsemblPlants" id="MELO3C032236.2.1">
    <property type="protein sequence ID" value="MELO3C032236.2.1"/>
    <property type="gene ID" value="MELO3C032236.2"/>
</dbReference>
<dbReference type="Gramene" id="MELO3C032236.2.1">
    <property type="protein sequence ID" value="MELO3C032236.2.1"/>
    <property type="gene ID" value="MELO3C032236.2"/>
</dbReference>
<proteinExistence type="predicted"/>
<feature type="compositionally biased region" description="Low complexity" evidence="1">
    <location>
        <begin position="1"/>
        <end position="20"/>
    </location>
</feature>
<protein>
    <submittedName>
        <fullName evidence="3">Uncharacterized protein</fullName>
    </submittedName>
</protein>
<keyword evidence="2" id="KW-0812">Transmembrane</keyword>
<keyword evidence="2" id="KW-0472">Membrane</keyword>
<feature type="transmembrane region" description="Helical" evidence="2">
    <location>
        <begin position="138"/>
        <end position="157"/>
    </location>
</feature>
<feature type="compositionally biased region" description="Basic and acidic residues" evidence="1">
    <location>
        <begin position="21"/>
        <end position="33"/>
    </location>
</feature>
<evidence type="ECO:0000256" key="1">
    <source>
        <dbReference type="SAM" id="MobiDB-lite"/>
    </source>
</evidence>
<evidence type="ECO:0000313" key="3">
    <source>
        <dbReference type="EnsemblPlants" id="MELO3C032236.2.1"/>
    </source>
</evidence>
<accession>A0A9I9EDG0</accession>
<sequence length="204" mass="23366">MKTPTLTPFFSSPRPFFSTTETHDEETHSDGDPQRETHIVAYEFLIFLFRFFSLRLSLPLYTVSQITLINSIGSKEIKAKGDFMAMEGSFEKKRMKMNGKFLHRRGGIQKKRPNLMKICIACAALGDMKKETEQLLKISPILLTPFVLCTAYFFMNINLHSLDLASGCSYFLVSLEVPIIVVALSISYYMLNNHQMFCKNPLEQ</sequence>
<name>A0A9I9EDG0_CUCME</name>
<feature type="region of interest" description="Disordered" evidence="1">
    <location>
        <begin position="1"/>
        <end position="33"/>
    </location>
</feature>
<organism evidence="3">
    <name type="scientific">Cucumis melo</name>
    <name type="common">Muskmelon</name>
    <dbReference type="NCBI Taxonomy" id="3656"/>
    <lineage>
        <taxon>Eukaryota</taxon>
        <taxon>Viridiplantae</taxon>
        <taxon>Streptophyta</taxon>
        <taxon>Embryophyta</taxon>
        <taxon>Tracheophyta</taxon>
        <taxon>Spermatophyta</taxon>
        <taxon>Magnoliopsida</taxon>
        <taxon>eudicotyledons</taxon>
        <taxon>Gunneridae</taxon>
        <taxon>Pentapetalae</taxon>
        <taxon>rosids</taxon>
        <taxon>fabids</taxon>
        <taxon>Cucurbitales</taxon>
        <taxon>Cucurbitaceae</taxon>
        <taxon>Benincaseae</taxon>
        <taxon>Cucumis</taxon>
    </lineage>
</organism>
<dbReference type="AlphaFoldDB" id="A0A9I9EDG0"/>
<reference evidence="3" key="1">
    <citation type="submission" date="2023-03" db="UniProtKB">
        <authorList>
            <consortium name="EnsemblPlants"/>
        </authorList>
    </citation>
    <scope>IDENTIFICATION</scope>
</reference>
<evidence type="ECO:0000256" key="2">
    <source>
        <dbReference type="SAM" id="Phobius"/>
    </source>
</evidence>
<feature type="transmembrane region" description="Helical" evidence="2">
    <location>
        <begin position="169"/>
        <end position="191"/>
    </location>
</feature>